<accession>A0AAQ3RRB1</accession>
<feature type="compositionally biased region" description="Polar residues" evidence="1">
    <location>
        <begin position="43"/>
        <end position="53"/>
    </location>
</feature>
<evidence type="ECO:0000313" key="3">
    <source>
        <dbReference type="Proteomes" id="UP001374535"/>
    </source>
</evidence>
<sequence>MLNSFHLTVKERGNCEVPSSVSGHEEAQKGPDSVVVKGRNKDSGGTASSEDVSPSSLVQVVIYVIYVTCTSYQLYDRSKQKKCAVKGQTHVSPVLPEEPVKNFKPLDDMVSEVNFFSLFSCSVFNVEYANQVSRPATK</sequence>
<gene>
    <name evidence="2" type="ORF">V8G54_022460</name>
</gene>
<evidence type="ECO:0000313" key="2">
    <source>
        <dbReference type="EMBL" id="WVZ01654.1"/>
    </source>
</evidence>
<protein>
    <submittedName>
        <fullName evidence="2">Uncharacterized protein</fullName>
    </submittedName>
</protein>
<evidence type="ECO:0000256" key="1">
    <source>
        <dbReference type="SAM" id="MobiDB-lite"/>
    </source>
</evidence>
<name>A0AAQ3RRB1_VIGMU</name>
<dbReference type="EMBL" id="CP144694">
    <property type="protein sequence ID" value="WVZ01654.1"/>
    <property type="molecule type" value="Genomic_DNA"/>
</dbReference>
<reference evidence="2 3" key="1">
    <citation type="journal article" date="2023" name="Life. Sci Alliance">
        <title>Evolutionary insights into 3D genome organization and epigenetic landscape of Vigna mungo.</title>
        <authorList>
            <person name="Junaid A."/>
            <person name="Singh B."/>
            <person name="Bhatia S."/>
        </authorList>
    </citation>
    <scope>NUCLEOTIDE SEQUENCE [LARGE SCALE GENOMIC DNA]</scope>
    <source>
        <strain evidence="2">Urdbean</strain>
    </source>
</reference>
<dbReference type="Proteomes" id="UP001374535">
    <property type="component" value="Chromosome 7"/>
</dbReference>
<feature type="region of interest" description="Disordered" evidence="1">
    <location>
        <begin position="15"/>
        <end position="53"/>
    </location>
</feature>
<dbReference type="AlphaFoldDB" id="A0AAQ3RRB1"/>
<proteinExistence type="predicted"/>
<organism evidence="2 3">
    <name type="scientific">Vigna mungo</name>
    <name type="common">Black gram</name>
    <name type="synonym">Phaseolus mungo</name>
    <dbReference type="NCBI Taxonomy" id="3915"/>
    <lineage>
        <taxon>Eukaryota</taxon>
        <taxon>Viridiplantae</taxon>
        <taxon>Streptophyta</taxon>
        <taxon>Embryophyta</taxon>
        <taxon>Tracheophyta</taxon>
        <taxon>Spermatophyta</taxon>
        <taxon>Magnoliopsida</taxon>
        <taxon>eudicotyledons</taxon>
        <taxon>Gunneridae</taxon>
        <taxon>Pentapetalae</taxon>
        <taxon>rosids</taxon>
        <taxon>fabids</taxon>
        <taxon>Fabales</taxon>
        <taxon>Fabaceae</taxon>
        <taxon>Papilionoideae</taxon>
        <taxon>50 kb inversion clade</taxon>
        <taxon>NPAAA clade</taxon>
        <taxon>indigoferoid/millettioid clade</taxon>
        <taxon>Phaseoleae</taxon>
        <taxon>Vigna</taxon>
    </lineage>
</organism>
<keyword evidence="3" id="KW-1185">Reference proteome</keyword>